<dbReference type="InterPro" id="IPR017946">
    <property type="entry name" value="PLC-like_Pdiesterase_TIM-brl"/>
</dbReference>
<dbReference type="RefSeq" id="WP_219800547.1">
    <property type="nucleotide sequence ID" value="NZ_CP080095.1"/>
</dbReference>
<dbReference type="InterPro" id="IPR030395">
    <property type="entry name" value="GP_PDE_dom"/>
</dbReference>
<dbReference type="GO" id="GO:0008889">
    <property type="term" value="F:glycerophosphodiester phosphodiesterase activity"/>
    <property type="evidence" value="ECO:0007669"/>
    <property type="project" value="UniProtKB-EC"/>
</dbReference>
<dbReference type="Gene3D" id="3.20.20.190">
    <property type="entry name" value="Phosphatidylinositol (PI) phosphodiesterase"/>
    <property type="match status" value="1"/>
</dbReference>
<dbReference type="Proteomes" id="UP000826462">
    <property type="component" value="Chromosome 1"/>
</dbReference>
<gene>
    <name evidence="2" type="primary">ugpQ</name>
    <name evidence="2" type="ORF">KZJ38_21630</name>
</gene>
<proteinExistence type="predicted"/>
<name>A0ABX8UV78_9BURK</name>
<organism evidence="2 3">
    <name type="scientific">Paraburkholderia edwinii</name>
    <dbReference type="NCBI Taxonomy" id="2861782"/>
    <lineage>
        <taxon>Bacteria</taxon>
        <taxon>Pseudomonadati</taxon>
        <taxon>Pseudomonadota</taxon>
        <taxon>Betaproteobacteria</taxon>
        <taxon>Burkholderiales</taxon>
        <taxon>Burkholderiaceae</taxon>
        <taxon>Paraburkholderia</taxon>
    </lineage>
</organism>
<evidence type="ECO:0000313" key="2">
    <source>
        <dbReference type="EMBL" id="QYD71135.1"/>
    </source>
</evidence>
<protein>
    <submittedName>
        <fullName evidence="2">Glycerophosphodiester phosphodiesterase</fullName>
        <ecNumber evidence="2">3.1.4.46</ecNumber>
    </submittedName>
</protein>
<dbReference type="SUPFAM" id="SSF51695">
    <property type="entry name" value="PLC-like phosphodiesterases"/>
    <property type="match status" value="1"/>
</dbReference>
<dbReference type="PANTHER" id="PTHR46211">
    <property type="entry name" value="GLYCEROPHOSPHORYL DIESTER PHOSPHODIESTERASE"/>
    <property type="match status" value="1"/>
</dbReference>
<evidence type="ECO:0000259" key="1">
    <source>
        <dbReference type="PROSITE" id="PS51704"/>
    </source>
</evidence>
<dbReference type="NCBIfam" id="NF006989">
    <property type="entry name" value="PRK09454.1"/>
    <property type="match status" value="1"/>
</dbReference>
<accession>A0ABX8UV78</accession>
<dbReference type="EMBL" id="CP080095">
    <property type="protein sequence ID" value="QYD71135.1"/>
    <property type="molecule type" value="Genomic_DNA"/>
</dbReference>
<dbReference type="CDD" id="cd08562">
    <property type="entry name" value="GDPD_EcUgpQ_like"/>
    <property type="match status" value="1"/>
</dbReference>
<dbReference type="PANTHER" id="PTHR46211:SF1">
    <property type="entry name" value="GLYCEROPHOSPHODIESTER PHOSPHODIESTERASE, CYTOPLASMIC"/>
    <property type="match status" value="1"/>
</dbReference>
<keyword evidence="2" id="KW-0378">Hydrolase</keyword>
<dbReference type="PROSITE" id="PS50007">
    <property type="entry name" value="PIPLC_X_DOMAIN"/>
    <property type="match status" value="1"/>
</dbReference>
<reference evidence="2 3" key="1">
    <citation type="submission" date="2021-07" db="EMBL/GenBank/DDBJ databases">
        <title>Paraburkholderia edwinii protects Aspergillus sp. from phenazines by acting as a toxin sponge.</title>
        <authorList>
            <person name="Dahlstrom K.M."/>
            <person name="Newman D.K."/>
        </authorList>
    </citation>
    <scope>NUCLEOTIDE SEQUENCE [LARGE SCALE GENOMIC DNA]</scope>
    <source>
        <strain evidence="2 3">Pe01</strain>
    </source>
</reference>
<keyword evidence="3" id="KW-1185">Reference proteome</keyword>
<dbReference type="EC" id="3.1.4.46" evidence="2"/>
<feature type="domain" description="GP-PDE" evidence="1">
    <location>
        <begin position="19"/>
        <end position="255"/>
    </location>
</feature>
<evidence type="ECO:0000313" key="3">
    <source>
        <dbReference type="Proteomes" id="UP000826462"/>
    </source>
</evidence>
<sequence>MANGIDVEDEDETARWRYPRLVAHRCGGKLAPENTLAGFDVCVQHGYRMVEFDAKLSADNQPFLLHDDTLDRTTSGCGAAAQHTWAQLSALDAGSWFDHRFAGARLPTLADAAARCERDTLAANIEIKPCSGRDALTGELVATAALSLWRSQTPLLSSFSYDALAAARKAAPSLPRGMLFDAVPHDWQRIVCELECVSLHADHKHLTERLVAEVRAAGLRVLAYTVNDVVRARELSQWGVDMICTDRLDLISEAALR</sequence>
<dbReference type="Pfam" id="PF03009">
    <property type="entry name" value="GDPD"/>
    <property type="match status" value="1"/>
</dbReference>
<dbReference type="PROSITE" id="PS51704">
    <property type="entry name" value="GP_PDE"/>
    <property type="match status" value="1"/>
</dbReference>